<keyword evidence="2" id="KW-1185">Reference proteome</keyword>
<accession>A0A0E0LTZ9</accession>
<name>A0A0E0LTZ9_ORYPU</name>
<dbReference type="Gramene" id="OPUNC08G10510.1">
    <property type="protein sequence ID" value="OPUNC08G10510.1"/>
    <property type="gene ID" value="OPUNC08G10510"/>
</dbReference>
<organism evidence="1">
    <name type="scientific">Oryza punctata</name>
    <name type="common">Red rice</name>
    <dbReference type="NCBI Taxonomy" id="4537"/>
    <lineage>
        <taxon>Eukaryota</taxon>
        <taxon>Viridiplantae</taxon>
        <taxon>Streptophyta</taxon>
        <taxon>Embryophyta</taxon>
        <taxon>Tracheophyta</taxon>
        <taxon>Spermatophyta</taxon>
        <taxon>Magnoliopsida</taxon>
        <taxon>Liliopsida</taxon>
        <taxon>Poales</taxon>
        <taxon>Poaceae</taxon>
        <taxon>BOP clade</taxon>
        <taxon>Oryzoideae</taxon>
        <taxon>Oryzeae</taxon>
        <taxon>Oryzinae</taxon>
        <taxon>Oryza</taxon>
    </lineage>
</organism>
<dbReference type="EnsemblPlants" id="OPUNC08G10510.1">
    <property type="protein sequence ID" value="OPUNC08G10510.1"/>
    <property type="gene ID" value="OPUNC08G10510"/>
</dbReference>
<protein>
    <submittedName>
        <fullName evidence="1">Uncharacterized protein</fullName>
    </submittedName>
</protein>
<evidence type="ECO:0000313" key="2">
    <source>
        <dbReference type="Proteomes" id="UP000026962"/>
    </source>
</evidence>
<evidence type="ECO:0000313" key="1">
    <source>
        <dbReference type="EnsemblPlants" id="OPUNC08G10510.1"/>
    </source>
</evidence>
<dbReference type="Proteomes" id="UP000026962">
    <property type="component" value="Chromosome 8"/>
</dbReference>
<proteinExistence type="predicted"/>
<reference evidence="1" key="1">
    <citation type="submission" date="2015-04" db="UniProtKB">
        <authorList>
            <consortium name="EnsemblPlants"/>
        </authorList>
    </citation>
    <scope>IDENTIFICATION</scope>
</reference>
<dbReference type="HOGENOM" id="CLU_2562359_0_0_1"/>
<dbReference type="AlphaFoldDB" id="A0A0E0LTZ9"/>
<reference evidence="1" key="2">
    <citation type="submission" date="2018-05" db="EMBL/GenBank/DDBJ databases">
        <title>OpunRS2 (Oryza punctata Reference Sequence Version 2).</title>
        <authorList>
            <person name="Zhang J."/>
            <person name="Kudrna D."/>
            <person name="Lee S."/>
            <person name="Talag J."/>
            <person name="Welchert J."/>
            <person name="Wing R.A."/>
        </authorList>
    </citation>
    <scope>NUCLEOTIDE SEQUENCE [LARGE SCALE GENOMIC DNA]</scope>
</reference>
<sequence>MVATAETVTRKKAAAVAPGLMGSNDGNHWLRTAGPRLRLQLHELEGKAAAGHWLREEAAVDFWEGKTASRLDCGGSWEDERD</sequence>